<feature type="compositionally biased region" description="Basic and acidic residues" evidence="1">
    <location>
        <begin position="26"/>
        <end position="48"/>
    </location>
</feature>
<dbReference type="GeneID" id="25277292"/>
<name>A0A072PLR7_9EURO</name>
<accession>A0A072PLR7</accession>
<dbReference type="EMBL" id="AMGV01000002">
    <property type="protein sequence ID" value="KEF60786.1"/>
    <property type="molecule type" value="Genomic_DNA"/>
</dbReference>
<protein>
    <submittedName>
        <fullName evidence="2">Uncharacterized protein</fullName>
    </submittedName>
</protein>
<dbReference type="VEuPathDB" id="FungiDB:A1O9_02348"/>
<evidence type="ECO:0000313" key="3">
    <source>
        <dbReference type="Proteomes" id="UP000027920"/>
    </source>
</evidence>
<dbReference type="AlphaFoldDB" id="A0A072PLR7"/>
<gene>
    <name evidence="2" type="ORF">A1O9_02348</name>
</gene>
<dbReference type="RefSeq" id="XP_013263376.1">
    <property type="nucleotide sequence ID" value="XM_013407922.1"/>
</dbReference>
<organism evidence="2 3">
    <name type="scientific">Exophiala aquamarina CBS 119918</name>
    <dbReference type="NCBI Taxonomy" id="1182545"/>
    <lineage>
        <taxon>Eukaryota</taxon>
        <taxon>Fungi</taxon>
        <taxon>Dikarya</taxon>
        <taxon>Ascomycota</taxon>
        <taxon>Pezizomycotina</taxon>
        <taxon>Eurotiomycetes</taxon>
        <taxon>Chaetothyriomycetidae</taxon>
        <taxon>Chaetothyriales</taxon>
        <taxon>Herpotrichiellaceae</taxon>
        <taxon>Exophiala</taxon>
    </lineage>
</organism>
<comment type="caution">
    <text evidence="2">The sequence shown here is derived from an EMBL/GenBank/DDBJ whole genome shotgun (WGS) entry which is preliminary data.</text>
</comment>
<dbReference type="OrthoDB" id="5419162at2759"/>
<feature type="compositionally biased region" description="Basic and acidic residues" evidence="1">
    <location>
        <begin position="1"/>
        <end position="13"/>
    </location>
</feature>
<reference evidence="2 3" key="1">
    <citation type="submission" date="2013-03" db="EMBL/GenBank/DDBJ databases">
        <title>The Genome Sequence of Exophiala aquamarina CBS 119918.</title>
        <authorList>
            <consortium name="The Broad Institute Genomics Platform"/>
            <person name="Cuomo C."/>
            <person name="de Hoog S."/>
            <person name="Gorbushina A."/>
            <person name="Walker B."/>
            <person name="Young S.K."/>
            <person name="Zeng Q."/>
            <person name="Gargeya S."/>
            <person name="Fitzgerald M."/>
            <person name="Haas B."/>
            <person name="Abouelleil A."/>
            <person name="Allen A.W."/>
            <person name="Alvarado L."/>
            <person name="Arachchi H.M."/>
            <person name="Berlin A.M."/>
            <person name="Chapman S.B."/>
            <person name="Gainer-Dewar J."/>
            <person name="Goldberg J."/>
            <person name="Griggs A."/>
            <person name="Gujja S."/>
            <person name="Hansen M."/>
            <person name="Howarth C."/>
            <person name="Imamovic A."/>
            <person name="Ireland A."/>
            <person name="Larimer J."/>
            <person name="McCowan C."/>
            <person name="Murphy C."/>
            <person name="Pearson M."/>
            <person name="Poon T.W."/>
            <person name="Priest M."/>
            <person name="Roberts A."/>
            <person name="Saif S."/>
            <person name="Shea T."/>
            <person name="Sisk P."/>
            <person name="Sykes S."/>
            <person name="Wortman J."/>
            <person name="Nusbaum C."/>
            <person name="Birren B."/>
        </authorList>
    </citation>
    <scope>NUCLEOTIDE SEQUENCE [LARGE SCALE GENOMIC DNA]</scope>
    <source>
        <strain evidence="2 3">CBS 119918</strain>
    </source>
</reference>
<evidence type="ECO:0000256" key="1">
    <source>
        <dbReference type="SAM" id="MobiDB-lite"/>
    </source>
</evidence>
<keyword evidence="3" id="KW-1185">Reference proteome</keyword>
<dbReference type="HOGENOM" id="CLU_122469_0_0_1"/>
<sequence>MSDDPNFDHDAAMREAMGFSSFAVRRPKDDSFPTQPDLRDQPQEHNEDMMTASTRGSFNTYSGTENPSRDSLSVHESAPRSPEIVFTSSATNTNYTKAELDVWARGKRNLNGDLVFFKPGFISEDPWSRLRDKTENSA</sequence>
<feature type="compositionally biased region" description="Polar residues" evidence="1">
    <location>
        <begin position="51"/>
        <end position="71"/>
    </location>
</feature>
<proteinExistence type="predicted"/>
<evidence type="ECO:0000313" key="2">
    <source>
        <dbReference type="EMBL" id="KEF60786.1"/>
    </source>
</evidence>
<dbReference type="Proteomes" id="UP000027920">
    <property type="component" value="Unassembled WGS sequence"/>
</dbReference>
<feature type="region of interest" description="Disordered" evidence="1">
    <location>
        <begin position="1"/>
        <end position="85"/>
    </location>
</feature>